<evidence type="ECO:0008006" key="4">
    <source>
        <dbReference type="Google" id="ProtNLM"/>
    </source>
</evidence>
<dbReference type="EMBL" id="AQGS01000242">
    <property type="protein sequence ID" value="EPS41422.1"/>
    <property type="molecule type" value="Genomic_DNA"/>
</dbReference>
<name>S8C1G9_DACHA</name>
<sequence>MEPTSGSLEAPTLLTLPFEIRELIYHRLVDLAQAPPDLFEEDLEDLRYPRRYTAYNHSLCPPTIQGTGRYYYQVDDQRIYFPFKLPTYSLLPILQTCSKIRAEFQSFLNHLSKTVDQEARSSTPESGLAYVLDVDARGRELFPLWRSLPLPSEKPYNNITELRINYTFHDFILKQPLDDRWYYCNHTDQKDQDFNILQLLNLLLWHGPQGFYVDRLNSVGGGMRINDGQPDGGTQFKAPMPTPVTNVPFSFSFEPSFAIQKPAGRKSAAGRRPRARGGAFQPAAAPGTSEIYQPGGRCQPFFKRVVFNTVFKYDRDLANEVAKGEFRPASGPGSYWEWMVPGGSDTLGVTPANGVTLAGKLDAWKIRVCEHHAHFFKLLVTGGFMDGMTEKVVVLCDGTEKWGDKTRGTDCISGIGPDLKLSCEHHVKQRERRTVDTAALHELNNGRSGHIYECFRWGPIHNFQRTFSVEEEKEAESKDVFSFSYSR</sequence>
<keyword evidence="3" id="KW-1185">Reference proteome</keyword>
<protein>
    <recommendedName>
        <fullName evidence="4">F-box domain-containing protein</fullName>
    </recommendedName>
</protein>
<dbReference type="HOGENOM" id="CLU_613970_0_0_1"/>
<evidence type="ECO:0000313" key="3">
    <source>
        <dbReference type="Proteomes" id="UP000015100"/>
    </source>
</evidence>
<gene>
    <name evidence="2" type="ORF">H072_4680</name>
</gene>
<dbReference type="AlphaFoldDB" id="S8C1G9"/>
<feature type="region of interest" description="Disordered" evidence="1">
    <location>
        <begin position="262"/>
        <end position="286"/>
    </location>
</feature>
<organism evidence="2 3">
    <name type="scientific">Dactylellina haptotyla (strain CBS 200.50)</name>
    <name type="common">Nematode-trapping fungus</name>
    <name type="synonym">Monacrosporium haptotylum</name>
    <dbReference type="NCBI Taxonomy" id="1284197"/>
    <lineage>
        <taxon>Eukaryota</taxon>
        <taxon>Fungi</taxon>
        <taxon>Dikarya</taxon>
        <taxon>Ascomycota</taxon>
        <taxon>Pezizomycotina</taxon>
        <taxon>Orbiliomycetes</taxon>
        <taxon>Orbiliales</taxon>
        <taxon>Orbiliaceae</taxon>
        <taxon>Dactylellina</taxon>
    </lineage>
</organism>
<dbReference type="OrthoDB" id="2823490at2759"/>
<accession>S8C1G9</accession>
<proteinExistence type="predicted"/>
<dbReference type="Proteomes" id="UP000015100">
    <property type="component" value="Unassembled WGS sequence"/>
</dbReference>
<reference evidence="3" key="2">
    <citation type="submission" date="2013-04" db="EMBL/GenBank/DDBJ databases">
        <title>Genomic mechanisms accounting for the adaptation to parasitism in nematode-trapping fungi.</title>
        <authorList>
            <person name="Ahren D.G."/>
        </authorList>
    </citation>
    <scope>NUCLEOTIDE SEQUENCE [LARGE SCALE GENOMIC DNA]</scope>
    <source>
        <strain evidence="3">CBS 200.50</strain>
    </source>
</reference>
<reference evidence="2 3" key="1">
    <citation type="journal article" date="2013" name="PLoS Genet.">
        <title>Genomic mechanisms accounting for the adaptation to parasitism in nematode-trapping fungi.</title>
        <authorList>
            <person name="Meerupati T."/>
            <person name="Andersson K.M."/>
            <person name="Friman E."/>
            <person name="Kumar D."/>
            <person name="Tunlid A."/>
            <person name="Ahren D."/>
        </authorList>
    </citation>
    <scope>NUCLEOTIDE SEQUENCE [LARGE SCALE GENOMIC DNA]</scope>
    <source>
        <strain evidence="2 3">CBS 200.50</strain>
    </source>
</reference>
<evidence type="ECO:0000256" key="1">
    <source>
        <dbReference type="SAM" id="MobiDB-lite"/>
    </source>
</evidence>
<comment type="caution">
    <text evidence="2">The sequence shown here is derived from an EMBL/GenBank/DDBJ whole genome shotgun (WGS) entry which is preliminary data.</text>
</comment>
<evidence type="ECO:0000313" key="2">
    <source>
        <dbReference type="EMBL" id="EPS41422.1"/>
    </source>
</evidence>
<feature type="compositionally biased region" description="Low complexity" evidence="1">
    <location>
        <begin position="276"/>
        <end position="286"/>
    </location>
</feature>